<feature type="signal peptide" evidence="3">
    <location>
        <begin position="1"/>
        <end position="24"/>
    </location>
</feature>
<dbReference type="InterPro" id="IPR050570">
    <property type="entry name" value="Cell_wall_metabolism_enzyme"/>
</dbReference>
<dbReference type="PANTHER" id="PTHR21666:SF270">
    <property type="entry name" value="MUREIN HYDROLASE ACTIVATOR ENVC"/>
    <property type="match status" value="1"/>
</dbReference>
<sequence>MHCPRVRSPRAGSLAAVLSCAVVAAVLLSPTLPSSADERERLEQEQREVERDQKAAAKDLEHSSAGLRDASSTYAAAQKKLDRAQSRLDELNARLAEAQATHARLESELAEQRRLLAEAKGQLAEGQAKVKGQREEMRDAILTRFTGGDPQLAQAAALLSGGSLEDLMRQQTYTDAASAGQDATLQRMEATETMLVVREAEVQEATDAIAAKEKKARKLVAEVDSLRDQAEAAHAEMSTLAEQAATARRSAEAARAADAAELRKLEAEESALRTKIRSLASADSGSDRNVGSVGGLFGAPVTDTYVTSPYGIRKHPIYGYVALHNGTDFHAPCGRPLLAIDSGQIISTSYSSVWGNRLHLYLGKVNGHSYTAVYNHISSYAKRSGSIGRGEAVAYAGTTGWSTGCHLHFTILRDGTPVDPAPLLG</sequence>
<organism evidence="5 6">
    <name type="scientific">Nocardioides panzhihuensis</name>
    <dbReference type="NCBI Taxonomy" id="860243"/>
    <lineage>
        <taxon>Bacteria</taxon>
        <taxon>Bacillati</taxon>
        <taxon>Actinomycetota</taxon>
        <taxon>Actinomycetes</taxon>
        <taxon>Propionibacteriales</taxon>
        <taxon>Nocardioidaceae</taxon>
        <taxon>Nocardioides</taxon>
    </lineage>
</organism>
<feature type="compositionally biased region" description="Basic and acidic residues" evidence="2">
    <location>
        <begin position="36"/>
        <end position="62"/>
    </location>
</feature>
<reference evidence="5 6" key="1">
    <citation type="submission" date="2020-07" db="EMBL/GenBank/DDBJ databases">
        <title>Sequencing the genomes of 1000 actinobacteria strains.</title>
        <authorList>
            <person name="Klenk H.-P."/>
        </authorList>
    </citation>
    <scope>NUCLEOTIDE SEQUENCE [LARGE SCALE GENOMIC DNA]</scope>
    <source>
        <strain evidence="5 6">DSM 26487</strain>
    </source>
</reference>
<protein>
    <submittedName>
        <fullName evidence="5">Murein DD-endopeptidase MepM/ murein hydrolase activator NlpD</fullName>
    </submittedName>
</protein>
<dbReference type="AlphaFoldDB" id="A0A7Z0DIG6"/>
<dbReference type="GO" id="GO:0004222">
    <property type="term" value="F:metalloendopeptidase activity"/>
    <property type="evidence" value="ECO:0007669"/>
    <property type="project" value="TreeGrafter"/>
</dbReference>
<accession>A0A7Z0DIG6</accession>
<dbReference type="RefSeq" id="WP_179656765.1">
    <property type="nucleotide sequence ID" value="NZ_JACBZR010000001.1"/>
</dbReference>
<dbReference type="EMBL" id="JACBZR010000001">
    <property type="protein sequence ID" value="NYI76088.1"/>
    <property type="molecule type" value="Genomic_DNA"/>
</dbReference>
<evidence type="ECO:0000256" key="3">
    <source>
        <dbReference type="SAM" id="SignalP"/>
    </source>
</evidence>
<keyword evidence="1" id="KW-0175">Coiled coil</keyword>
<feature type="coiled-coil region" evidence="1">
    <location>
        <begin position="202"/>
        <end position="282"/>
    </location>
</feature>
<dbReference type="InterPro" id="IPR016047">
    <property type="entry name" value="M23ase_b-sheet_dom"/>
</dbReference>
<dbReference type="Pfam" id="PF01551">
    <property type="entry name" value="Peptidase_M23"/>
    <property type="match status" value="1"/>
</dbReference>
<dbReference type="SUPFAM" id="SSF51261">
    <property type="entry name" value="Duplicated hybrid motif"/>
    <property type="match status" value="1"/>
</dbReference>
<dbReference type="Proteomes" id="UP000564496">
    <property type="component" value="Unassembled WGS sequence"/>
</dbReference>
<evidence type="ECO:0000256" key="2">
    <source>
        <dbReference type="SAM" id="MobiDB-lite"/>
    </source>
</evidence>
<evidence type="ECO:0000313" key="5">
    <source>
        <dbReference type="EMBL" id="NYI76088.1"/>
    </source>
</evidence>
<keyword evidence="6" id="KW-1185">Reference proteome</keyword>
<dbReference type="Gene3D" id="1.20.120.330">
    <property type="entry name" value="Nucleotidyltransferases domain 2"/>
    <property type="match status" value="1"/>
</dbReference>
<feature type="domain" description="M23ase beta-sheet core" evidence="4">
    <location>
        <begin position="323"/>
        <end position="420"/>
    </location>
</feature>
<name>A0A7Z0DIG6_9ACTN</name>
<dbReference type="Gene3D" id="2.70.70.10">
    <property type="entry name" value="Glucose Permease (Domain IIA)"/>
    <property type="match status" value="1"/>
</dbReference>
<proteinExistence type="predicted"/>
<feature type="chain" id="PRO_5038415140" evidence="3">
    <location>
        <begin position="25"/>
        <end position="425"/>
    </location>
</feature>
<keyword evidence="5" id="KW-0378">Hydrolase</keyword>
<evidence type="ECO:0000313" key="6">
    <source>
        <dbReference type="Proteomes" id="UP000564496"/>
    </source>
</evidence>
<evidence type="ECO:0000259" key="4">
    <source>
        <dbReference type="Pfam" id="PF01551"/>
    </source>
</evidence>
<evidence type="ECO:0000256" key="1">
    <source>
        <dbReference type="SAM" id="Coils"/>
    </source>
</evidence>
<dbReference type="CDD" id="cd12797">
    <property type="entry name" value="M23_peptidase"/>
    <property type="match status" value="1"/>
</dbReference>
<dbReference type="PANTHER" id="PTHR21666">
    <property type="entry name" value="PEPTIDASE-RELATED"/>
    <property type="match status" value="1"/>
</dbReference>
<gene>
    <name evidence="5" type="ORF">BJ988_000736</name>
</gene>
<feature type="region of interest" description="Disordered" evidence="2">
    <location>
        <begin position="35"/>
        <end position="71"/>
    </location>
</feature>
<dbReference type="InterPro" id="IPR011055">
    <property type="entry name" value="Dup_hybrid_motif"/>
</dbReference>
<comment type="caution">
    <text evidence="5">The sequence shown here is derived from an EMBL/GenBank/DDBJ whole genome shotgun (WGS) entry which is preliminary data.</text>
</comment>
<keyword evidence="3" id="KW-0732">Signal</keyword>